<name>A0A016SDU5_9BILA</name>
<accession>A0A016SDU5</accession>
<evidence type="ECO:0000313" key="3">
    <source>
        <dbReference type="Proteomes" id="UP000024635"/>
    </source>
</evidence>
<reference evidence="3" key="1">
    <citation type="journal article" date="2015" name="Nat. Genet.">
        <title>The genome and transcriptome of the zoonotic hookworm Ancylostoma ceylanicum identify infection-specific gene families.</title>
        <authorList>
            <person name="Schwarz E.M."/>
            <person name="Hu Y."/>
            <person name="Antoshechkin I."/>
            <person name="Miller M.M."/>
            <person name="Sternberg P.W."/>
            <person name="Aroian R.V."/>
        </authorList>
    </citation>
    <scope>NUCLEOTIDE SEQUENCE</scope>
    <source>
        <strain evidence="3">HY135</strain>
    </source>
</reference>
<proteinExistence type="predicted"/>
<comment type="caution">
    <text evidence="2">The sequence shown here is derived from an EMBL/GenBank/DDBJ whole genome shotgun (WGS) entry which is preliminary data.</text>
</comment>
<feature type="region of interest" description="Disordered" evidence="1">
    <location>
        <begin position="26"/>
        <end position="52"/>
    </location>
</feature>
<evidence type="ECO:0000313" key="2">
    <source>
        <dbReference type="EMBL" id="EYB88825.1"/>
    </source>
</evidence>
<organism evidence="2 3">
    <name type="scientific">Ancylostoma ceylanicum</name>
    <dbReference type="NCBI Taxonomy" id="53326"/>
    <lineage>
        <taxon>Eukaryota</taxon>
        <taxon>Metazoa</taxon>
        <taxon>Ecdysozoa</taxon>
        <taxon>Nematoda</taxon>
        <taxon>Chromadorea</taxon>
        <taxon>Rhabditida</taxon>
        <taxon>Rhabditina</taxon>
        <taxon>Rhabditomorpha</taxon>
        <taxon>Strongyloidea</taxon>
        <taxon>Ancylostomatidae</taxon>
        <taxon>Ancylostomatinae</taxon>
        <taxon>Ancylostoma</taxon>
    </lineage>
</organism>
<protein>
    <submittedName>
        <fullName evidence="2">Uncharacterized protein</fullName>
    </submittedName>
</protein>
<evidence type="ECO:0000256" key="1">
    <source>
        <dbReference type="SAM" id="MobiDB-lite"/>
    </source>
</evidence>
<gene>
    <name evidence="2" type="primary">Acey_s0241.g3392</name>
    <name evidence="2" type="ORF">Y032_0241g3392</name>
</gene>
<keyword evidence="3" id="KW-1185">Reference proteome</keyword>
<dbReference type="EMBL" id="JARK01001577">
    <property type="protein sequence ID" value="EYB88825.1"/>
    <property type="molecule type" value="Genomic_DNA"/>
</dbReference>
<sequence>MEEVAETRRTRVEAAKDVIERVMEKFQAASQEMEPEHQQQEQEGNESYLEAANDATLEAEILCARFLGAKTEATKVERPHFP</sequence>
<dbReference type="AlphaFoldDB" id="A0A016SDU5"/>
<dbReference type="Proteomes" id="UP000024635">
    <property type="component" value="Unassembled WGS sequence"/>
</dbReference>